<proteinExistence type="predicted"/>
<dbReference type="SUPFAM" id="SSF54928">
    <property type="entry name" value="RNA-binding domain, RBD"/>
    <property type="match status" value="1"/>
</dbReference>
<protein>
    <submittedName>
        <fullName evidence="3">Pre-mRNA branch site protein p14</fullName>
    </submittedName>
</protein>
<dbReference type="Pfam" id="PF00076">
    <property type="entry name" value="RRM_1"/>
    <property type="match status" value="1"/>
</dbReference>
<dbReference type="InterPro" id="IPR000504">
    <property type="entry name" value="RRM_dom"/>
</dbReference>
<dbReference type="GO" id="GO:0003723">
    <property type="term" value="F:RNA binding"/>
    <property type="evidence" value="ECO:0007669"/>
    <property type="project" value="UniProtKB-UniRule"/>
</dbReference>
<dbReference type="AlphaFoldDB" id="A0A4P6XIK8"/>
<dbReference type="Proteomes" id="UP000292447">
    <property type="component" value="Chromosome I"/>
</dbReference>
<dbReference type="InterPro" id="IPR012677">
    <property type="entry name" value="Nucleotide-bd_a/b_plait_sf"/>
</dbReference>
<dbReference type="SMART" id="SM00360">
    <property type="entry name" value="RRM"/>
    <property type="match status" value="1"/>
</dbReference>
<dbReference type="PROSITE" id="PS50102">
    <property type="entry name" value="RRM"/>
    <property type="match status" value="1"/>
</dbReference>
<gene>
    <name evidence="3" type="primary">MPUL0A02820</name>
    <name evidence="3" type="ORF">METSCH_A02820</name>
</gene>
<evidence type="ECO:0000259" key="2">
    <source>
        <dbReference type="PROSITE" id="PS50102"/>
    </source>
</evidence>
<name>A0A4P6XIK8_9ASCO</name>
<evidence type="ECO:0000256" key="1">
    <source>
        <dbReference type="PROSITE-ProRule" id="PRU00176"/>
    </source>
</evidence>
<reference evidence="4" key="1">
    <citation type="submission" date="2019-03" db="EMBL/GenBank/DDBJ databases">
        <title>Snf2 controls pulcherriminic acid biosynthesis and connects pigmentation and antifungal activity of the yeast Metschnikowia pulcherrima.</title>
        <authorList>
            <person name="Gore-Lloyd D."/>
            <person name="Sumann I."/>
            <person name="Brachmann A.O."/>
            <person name="Schneeberger K."/>
            <person name="Ortiz-Merino R.A."/>
            <person name="Moreno-Beltran M."/>
            <person name="Schlaefli M."/>
            <person name="Kirner P."/>
            <person name="Santos Kron A."/>
            <person name="Wolfe K.H."/>
            <person name="Piel J."/>
            <person name="Ahrens C.H."/>
            <person name="Henk D."/>
            <person name="Freimoser F.M."/>
        </authorList>
    </citation>
    <scope>NUCLEOTIDE SEQUENCE [LARGE SCALE GENOMIC DNA]</scope>
    <source>
        <strain evidence="4">APC 1.2</strain>
    </source>
</reference>
<dbReference type="InterPro" id="IPR035979">
    <property type="entry name" value="RBD_domain_sf"/>
</dbReference>
<dbReference type="Gene3D" id="3.30.70.330">
    <property type="match status" value="1"/>
</dbReference>
<accession>A0A4P6XIK8</accession>
<feature type="domain" description="RRM" evidence="2">
    <location>
        <begin position="5"/>
        <end position="73"/>
    </location>
</feature>
<dbReference type="STRING" id="2163413.A0A4P6XIK8"/>
<sequence length="90" mass="10108">MSELPIVVVKNLPYNASTTLLYDLFSNFGKIHQLRISDGSVPQGTCYVVFMSLDDAKKAARELNGVNFKSRYLVALMHQVSDEQLRSVEV</sequence>
<dbReference type="EMBL" id="CP034456">
    <property type="protein sequence ID" value="QBM85658.1"/>
    <property type="molecule type" value="Genomic_DNA"/>
</dbReference>
<evidence type="ECO:0000313" key="3">
    <source>
        <dbReference type="EMBL" id="QBM85658.1"/>
    </source>
</evidence>
<organism evidence="3 4">
    <name type="scientific">Metschnikowia aff. pulcherrima</name>
    <dbReference type="NCBI Taxonomy" id="2163413"/>
    <lineage>
        <taxon>Eukaryota</taxon>
        <taxon>Fungi</taxon>
        <taxon>Dikarya</taxon>
        <taxon>Ascomycota</taxon>
        <taxon>Saccharomycotina</taxon>
        <taxon>Pichiomycetes</taxon>
        <taxon>Metschnikowiaceae</taxon>
        <taxon>Metschnikowia</taxon>
    </lineage>
</organism>
<keyword evidence="4" id="KW-1185">Reference proteome</keyword>
<keyword evidence="1" id="KW-0694">RNA-binding</keyword>
<evidence type="ECO:0000313" key="4">
    <source>
        <dbReference type="Proteomes" id="UP000292447"/>
    </source>
</evidence>